<keyword evidence="3" id="KW-1185">Reference proteome</keyword>
<evidence type="ECO:0000256" key="1">
    <source>
        <dbReference type="SAM" id="MobiDB-lite"/>
    </source>
</evidence>
<organism evidence="2 3">
    <name type="scientific">Actinotalea ferrariae CF5-4</name>
    <dbReference type="NCBI Taxonomy" id="948458"/>
    <lineage>
        <taxon>Bacteria</taxon>
        <taxon>Bacillati</taxon>
        <taxon>Actinomycetota</taxon>
        <taxon>Actinomycetes</taxon>
        <taxon>Micrococcales</taxon>
        <taxon>Cellulomonadaceae</taxon>
        <taxon>Actinotalea</taxon>
    </lineage>
</organism>
<comment type="caution">
    <text evidence="2">The sequence shown here is derived from an EMBL/GenBank/DDBJ whole genome shotgun (WGS) entry which is preliminary data.</text>
</comment>
<dbReference type="EMBL" id="AXCW01000107">
    <property type="protein sequence ID" value="EYR63301.1"/>
    <property type="molecule type" value="Genomic_DNA"/>
</dbReference>
<protein>
    <submittedName>
        <fullName evidence="2">Uncharacterized protein</fullName>
    </submittedName>
</protein>
<evidence type="ECO:0000313" key="3">
    <source>
        <dbReference type="Proteomes" id="UP000019753"/>
    </source>
</evidence>
<dbReference type="Proteomes" id="UP000019753">
    <property type="component" value="Unassembled WGS sequence"/>
</dbReference>
<accession>A0A021VQ76</accession>
<sequence length="290" mass="31311">MRHDNMTPAGVLPACEQRGVTRDRQELLDALALVDAQGWDSEPATALLTRIRYALIRPLTINIGLRGTAAAQAEASAWETVWLKLREPHLRSAASPWGVIWQTARRAVLAEVLAARWGTQTRRAWEHNAEDRTGRRARPIRLEPLLASGFDTADPSSAPGPAPGTPVASALQSAADALTQAGWDPDEARRIVAEVALMDEALGRGATVVGWRPLAARLALPPWQARRLTYLLRGSADRPGLLARLIAEGPHIVNAVELREATAATRSRTLPTPTRGCFAARGSRPQGLAS</sequence>
<proteinExistence type="predicted"/>
<reference evidence="2 3" key="1">
    <citation type="submission" date="2014-01" db="EMBL/GenBank/DDBJ databases">
        <title>Actinotalea ferrariae CF5-4.</title>
        <authorList>
            <person name="Chen F."/>
            <person name="Li Y."/>
            <person name="Wang G."/>
        </authorList>
    </citation>
    <scope>NUCLEOTIDE SEQUENCE [LARGE SCALE GENOMIC DNA]</scope>
    <source>
        <strain evidence="2 3">CF5-4</strain>
    </source>
</reference>
<feature type="region of interest" description="Disordered" evidence="1">
    <location>
        <begin position="269"/>
        <end position="290"/>
    </location>
</feature>
<gene>
    <name evidence="2" type="ORF">N866_01595</name>
</gene>
<name>A0A021VQ76_9CELL</name>
<dbReference type="AlphaFoldDB" id="A0A021VQ76"/>
<evidence type="ECO:0000313" key="2">
    <source>
        <dbReference type="EMBL" id="EYR63301.1"/>
    </source>
</evidence>